<dbReference type="AlphaFoldDB" id="A0A392U8D7"/>
<feature type="non-terminal residue" evidence="1">
    <location>
        <position position="37"/>
    </location>
</feature>
<reference evidence="1 2" key="1">
    <citation type="journal article" date="2018" name="Front. Plant Sci.">
        <title>Red Clover (Trifolium pratense) and Zigzag Clover (T. medium) - A Picture of Genomic Similarities and Differences.</title>
        <authorList>
            <person name="Dluhosova J."/>
            <person name="Istvanek J."/>
            <person name="Nedelnik J."/>
            <person name="Repkova J."/>
        </authorList>
    </citation>
    <scope>NUCLEOTIDE SEQUENCE [LARGE SCALE GENOMIC DNA]</scope>
    <source>
        <strain evidence="2">cv. 10/8</strain>
        <tissue evidence="1">Leaf</tissue>
    </source>
</reference>
<proteinExistence type="predicted"/>
<accession>A0A392U8D7</accession>
<sequence>MVINRGRWADGEWEWQWDWMEDLNTTDAAELSALEGV</sequence>
<dbReference type="Proteomes" id="UP000265520">
    <property type="component" value="Unassembled WGS sequence"/>
</dbReference>
<evidence type="ECO:0000313" key="2">
    <source>
        <dbReference type="Proteomes" id="UP000265520"/>
    </source>
</evidence>
<comment type="caution">
    <text evidence="1">The sequence shown here is derived from an EMBL/GenBank/DDBJ whole genome shotgun (WGS) entry which is preliminary data.</text>
</comment>
<organism evidence="1 2">
    <name type="scientific">Trifolium medium</name>
    <dbReference type="NCBI Taxonomy" id="97028"/>
    <lineage>
        <taxon>Eukaryota</taxon>
        <taxon>Viridiplantae</taxon>
        <taxon>Streptophyta</taxon>
        <taxon>Embryophyta</taxon>
        <taxon>Tracheophyta</taxon>
        <taxon>Spermatophyta</taxon>
        <taxon>Magnoliopsida</taxon>
        <taxon>eudicotyledons</taxon>
        <taxon>Gunneridae</taxon>
        <taxon>Pentapetalae</taxon>
        <taxon>rosids</taxon>
        <taxon>fabids</taxon>
        <taxon>Fabales</taxon>
        <taxon>Fabaceae</taxon>
        <taxon>Papilionoideae</taxon>
        <taxon>50 kb inversion clade</taxon>
        <taxon>NPAAA clade</taxon>
        <taxon>Hologalegina</taxon>
        <taxon>IRL clade</taxon>
        <taxon>Trifolieae</taxon>
        <taxon>Trifolium</taxon>
    </lineage>
</organism>
<name>A0A392U8D7_9FABA</name>
<dbReference type="EMBL" id="LXQA010762676">
    <property type="protein sequence ID" value="MCI69769.1"/>
    <property type="molecule type" value="Genomic_DNA"/>
</dbReference>
<evidence type="ECO:0000313" key="1">
    <source>
        <dbReference type="EMBL" id="MCI69769.1"/>
    </source>
</evidence>
<protein>
    <submittedName>
        <fullName evidence="1">Uncharacterized protein</fullName>
    </submittedName>
</protein>
<keyword evidence="2" id="KW-1185">Reference proteome</keyword>